<gene>
    <name evidence="12" type="primary">LOC102716589</name>
</gene>
<sequence length="421" mass="45484">MMNVPSAAASSCDEFGYAAAPHHHPHHHSATPPPPPALLPIMDQDSGGGGGGGIQREQQHLGYNLEPSSLALLPPSNAAAAAHHATIAHASPHDILQFYPTSHYLAGAGGGNPYSHFTAAAGSTFQSYYQQPTQAAPEYYFPTLVSSAEENMASFAATQLGLNLGYRTYFPPRGGYTYGHHPPRCQAEGCKADLSSAKRYHRRHKVCEHHSKAPVVVTAGGLHQRFCQQCSRFHLLDEFDDAKKSCRKRLADHNRRRRKSKPSDGEHSAEKRRAQANKSAATKDKAGTSSSKNAGIGDGFEAQLLGSAHMSKDQDQAMDLGEVVKEAVDPKGKASMQQQQQQAHHGLHQQSHHGGQQHGFPFPSSSSGSCLFPQSQGAVSSTDNTSNIAQVQEPSLAFHQHHQHSNILQLGQAMFDLDFDH</sequence>
<dbReference type="PANTHER" id="PTHR31251">
    <property type="entry name" value="SQUAMOSA PROMOTER-BINDING-LIKE PROTEIN 4"/>
    <property type="match status" value="1"/>
</dbReference>
<evidence type="ECO:0000256" key="3">
    <source>
        <dbReference type="ARBA" id="ARBA00022771"/>
    </source>
</evidence>
<dbReference type="AlphaFoldDB" id="J3M274"/>
<dbReference type="GO" id="GO:0008270">
    <property type="term" value="F:zinc ion binding"/>
    <property type="evidence" value="ECO:0007669"/>
    <property type="project" value="UniProtKB-KW"/>
</dbReference>
<feature type="region of interest" description="Disordered" evidence="10">
    <location>
        <begin position="20"/>
        <end position="56"/>
    </location>
</feature>
<reference evidence="12" key="1">
    <citation type="journal article" date="2013" name="Nat. Commun.">
        <title>Whole-genome sequencing of Oryza brachyantha reveals mechanisms underlying Oryza genome evolution.</title>
        <authorList>
            <person name="Chen J."/>
            <person name="Huang Q."/>
            <person name="Gao D."/>
            <person name="Wang J."/>
            <person name="Lang Y."/>
            <person name="Liu T."/>
            <person name="Li B."/>
            <person name="Bai Z."/>
            <person name="Luis Goicoechea J."/>
            <person name="Liang C."/>
            <person name="Chen C."/>
            <person name="Zhang W."/>
            <person name="Sun S."/>
            <person name="Liao Y."/>
            <person name="Zhang X."/>
            <person name="Yang L."/>
            <person name="Song C."/>
            <person name="Wang M."/>
            <person name="Shi J."/>
            <person name="Liu G."/>
            <person name="Liu J."/>
            <person name="Zhou H."/>
            <person name="Zhou W."/>
            <person name="Yu Q."/>
            <person name="An N."/>
            <person name="Chen Y."/>
            <person name="Cai Q."/>
            <person name="Wang B."/>
            <person name="Liu B."/>
            <person name="Min J."/>
            <person name="Huang Y."/>
            <person name="Wu H."/>
            <person name="Li Z."/>
            <person name="Zhang Y."/>
            <person name="Yin Y."/>
            <person name="Song W."/>
            <person name="Jiang J."/>
            <person name="Jackson S.A."/>
            <person name="Wing R.A."/>
            <person name="Wang J."/>
            <person name="Chen M."/>
        </authorList>
    </citation>
    <scope>NUCLEOTIDE SEQUENCE [LARGE SCALE GENOMIC DNA]</scope>
    <source>
        <strain evidence="12">cv. IRGC 101232</strain>
    </source>
</reference>
<dbReference type="RefSeq" id="XP_006652941.1">
    <property type="nucleotide sequence ID" value="XM_006652878.3"/>
</dbReference>
<evidence type="ECO:0000256" key="8">
    <source>
        <dbReference type="ARBA" id="ARBA00023242"/>
    </source>
</evidence>
<evidence type="ECO:0000259" key="11">
    <source>
        <dbReference type="PROSITE" id="PS51141"/>
    </source>
</evidence>
<feature type="region of interest" description="Disordered" evidence="10">
    <location>
        <begin position="250"/>
        <end position="297"/>
    </location>
</feature>
<evidence type="ECO:0000256" key="4">
    <source>
        <dbReference type="ARBA" id="ARBA00022833"/>
    </source>
</evidence>
<dbReference type="HOGENOM" id="CLU_689660_0_0_1"/>
<keyword evidence="4" id="KW-0862">Zinc</keyword>
<evidence type="ECO:0000256" key="9">
    <source>
        <dbReference type="PROSITE-ProRule" id="PRU00470"/>
    </source>
</evidence>
<evidence type="ECO:0000313" key="12">
    <source>
        <dbReference type="EnsemblPlants" id="OB04G34990.1"/>
    </source>
</evidence>
<keyword evidence="5" id="KW-0805">Transcription regulation</keyword>
<name>J3M274_ORYBR</name>
<feature type="compositionally biased region" description="Low complexity" evidence="10">
    <location>
        <begin position="352"/>
        <end position="369"/>
    </location>
</feature>
<evidence type="ECO:0000256" key="10">
    <source>
        <dbReference type="SAM" id="MobiDB-lite"/>
    </source>
</evidence>
<dbReference type="Gene3D" id="4.10.1100.10">
    <property type="entry name" value="Transcription factor, SBP-box domain"/>
    <property type="match status" value="1"/>
</dbReference>
<feature type="compositionally biased region" description="Basic and acidic residues" evidence="10">
    <location>
        <begin position="261"/>
        <end position="273"/>
    </location>
</feature>
<dbReference type="PANTHER" id="PTHR31251:SF198">
    <property type="entry name" value="SQUAMOSA PROMOTER-BINDING-LIKE PROTEIN 8"/>
    <property type="match status" value="1"/>
</dbReference>
<dbReference type="GeneID" id="102716589"/>
<evidence type="ECO:0000256" key="2">
    <source>
        <dbReference type="ARBA" id="ARBA00022723"/>
    </source>
</evidence>
<dbReference type="EnsemblPlants" id="OB04G34990.1">
    <property type="protein sequence ID" value="OB04G34990.1"/>
    <property type="gene ID" value="OB04G34990"/>
</dbReference>
<dbReference type="KEGG" id="obr:102716589"/>
<dbReference type="GO" id="GO:0003677">
    <property type="term" value="F:DNA binding"/>
    <property type="evidence" value="ECO:0007669"/>
    <property type="project" value="UniProtKB-KW"/>
</dbReference>
<dbReference type="Pfam" id="PF03110">
    <property type="entry name" value="SBP"/>
    <property type="match status" value="1"/>
</dbReference>
<dbReference type="Proteomes" id="UP000006038">
    <property type="component" value="Chromosome 4"/>
</dbReference>
<dbReference type="InterPro" id="IPR044817">
    <property type="entry name" value="SBP-like"/>
</dbReference>
<dbReference type="SUPFAM" id="SSF103612">
    <property type="entry name" value="SBT domain"/>
    <property type="match status" value="1"/>
</dbReference>
<feature type="region of interest" description="Disordered" evidence="10">
    <location>
        <begin position="328"/>
        <end position="384"/>
    </location>
</feature>
<dbReference type="PROSITE" id="PS51141">
    <property type="entry name" value="ZF_SBP"/>
    <property type="match status" value="1"/>
</dbReference>
<organism evidence="12">
    <name type="scientific">Oryza brachyantha</name>
    <name type="common">malo sina</name>
    <dbReference type="NCBI Taxonomy" id="4533"/>
    <lineage>
        <taxon>Eukaryota</taxon>
        <taxon>Viridiplantae</taxon>
        <taxon>Streptophyta</taxon>
        <taxon>Embryophyta</taxon>
        <taxon>Tracheophyta</taxon>
        <taxon>Spermatophyta</taxon>
        <taxon>Magnoliopsida</taxon>
        <taxon>Liliopsida</taxon>
        <taxon>Poales</taxon>
        <taxon>Poaceae</taxon>
        <taxon>BOP clade</taxon>
        <taxon>Oryzoideae</taxon>
        <taxon>Oryzeae</taxon>
        <taxon>Oryzinae</taxon>
        <taxon>Oryza</taxon>
    </lineage>
</organism>
<feature type="domain" description="SBP-type" evidence="11">
    <location>
        <begin position="182"/>
        <end position="260"/>
    </location>
</feature>
<dbReference type="STRING" id="4533.J3M274"/>
<reference evidence="12" key="2">
    <citation type="submission" date="2013-04" db="UniProtKB">
        <authorList>
            <consortium name="EnsemblPlants"/>
        </authorList>
    </citation>
    <scope>IDENTIFICATION</scope>
</reference>
<evidence type="ECO:0000256" key="7">
    <source>
        <dbReference type="ARBA" id="ARBA00023163"/>
    </source>
</evidence>
<dbReference type="GO" id="GO:0005634">
    <property type="term" value="C:nucleus"/>
    <property type="evidence" value="ECO:0007669"/>
    <property type="project" value="UniProtKB-SubCell"/>
</dbReference>
<keyword evidence="6" id="KW-0238">DNA-binding</keyword>
<evidence type="ECO:0000256" key="1">
    <source>
        <dbReference type="ARBA" id="ARBA00004123"/>
    </source>
</evidence>
<keyword evidence="8" id="KW-0539">Nucleus</keyword>
<evidence type="ECO:0000256" key="6">
    <source>
        <dbReference type="ARBA" id="ARBA00023125"/>
    </source>
</evidence>
<dbReference type="OMA" id="QFYPTSH"/>
<feature type="compositionally biased region" description="Polar residues" evidence="10">
    <location>
        <begin position="372"/>
        <end position="384"/>
    </location>
</feature>
<dbReference type="InterPro" id="IPR036893">
    <property type="entry name" value="SBP_sf"/>
</dbReference>
<dbReference type="InterPro" id="IPR004333">
    <property type="entry name" value="SBP_dom"/>
</dbReference>
<keyword evidence="7" id="KW-0804">Transcription</keyword>
<protein>
    <recommendedName>
        <fullName evidence="11">SBP-type domain-containing protein</fullName>
    </recommendedName>
</protein>
<dbReference type="OrthoDB" id="514967at2759"/>
<comment type="subcellular location">
    <subcellularLocation>
        <location evidence="1">Nucleus</location>
    </subcellularLocation>
</comment>
<accession>J3M274</accession>
<evidence type="ECO:0000313" key="13">
    <source>
        <dbReference type="Proteomes" id="UP000006038"/>
    </source>
</evidence>
<proteinExistence type="predicted"/>
<evidence type="ECO:0000256" key="5">
    <source>
        <dbReference type="ARBA" id="ARBA00023015"/>
    </source>
</evidence>
<dbReference type="Gramene" id="OB04G34990.1">
    <property type="protein sequence ID" value="OB04G34990.1"/>
    <property type="gene ID" value="OB04G34990"/>
</dbReference>
<keyword evidence="3 9" id="KW-0863">Zinc-finger</keyword>
<keyword evidence="2" id="KW-0479">Metal-binding</keyword>
<dbReference type="eggNOG" id="ENOG502QWHY">
    <property type="taxonomic scope" value="Eukaryota"/>
</dbReference>
<keyword evidence="13" id="KW-1185">Reference proteome</keyword>